<dbReference type="InterPro" id="IPR036271">
    <property type="entry name" value="Tet_transcr_reg_TetR-rel_C_sf"/>
</dbReference>
<feature type="DNA-binding region" description="H-T-H motif" evidence="5">
    <location>
        <begin position="43"/>
        <end position="62"/>
    </location>
</feature>
<dbReference type="PANTHER" id="PTHR47506">
    <property type="entry name" value="TRANSCRIPTIONAL REGULATORY PROTEIN"/>
    <property type="match status" value="1"/>
</dbReference>
<dbReference type="PRINTS" id="PR00455">
    <property type="entry name" value="HTHTETR"/>
</dbReference>
<feature type="domain" description="HTH tetR-type" evidence="7">
    <location>
        <begin position="20"/>
        <end position="80"/>
    </location>
</feature>
<keyword evidence="4" id="KW-0804">Transcription</keyword>
<dbReference type="Gene3D" id="1.10.357.10">
    <property type="entry name" value="Tetracycline Repressor, domain 2"/>
    <property type="match status" value="1"/>
</dbReference>
<dbReference type="Pfam" id="PF13977">
    <property type="entry name" value="TetR_C_6"/>
    <property type="match status" value="1"/>
</dbReference>
<dbReference type="EMBL" id="JACGWY010000001">
    <property type="protein sequence ID" value="MBA8815218.1"/>
    <property type="molecule type" value="Genomic_DNA"/>
</dbReference>
<sequence length="209" mass="22820">MVENIPASTPRRRGPYSKSDGRRRDILAAATQVFGVNGYRAGSLKEIAGIVGMNPTSLLHYFPTKDALLQAVLDERDKVSDAVASAAAGDPTDPADVPRAFLRIAQNNQDVPGIIGLYTLLAAESATPGHPTREYFVARYQRVREQFRGVFARMEDADLLAPGVTAEYAAASTLGLWDGIQMQWMIDPDSIDVVAHLRRHLSMITVVEL</sequence>
<evidence type="ECO:0000313" key="9">
    <source>
        <dbReference type="Proteomes" id="UP000526083"/>
    </source>
</evidence>
<name>A0A7W3PKL0_9MICO</name>
<dbReference type="InterPro" id="IPR009057">
    <property type="entry name" value="Homeodomain-like_sf"/>
</dbReference>
<gene>
    <name evidence="8" type="ORF">FHX48_000270</name>
</gene>
<evidence type="ECO:0000256" key="1">
    <source>
        <dbReference type="ARBA" id="ARBA00022491"/>
    </source>
</evidence>
<evidence type="ECO:0000256" key="3">
    <source>
        <dbReference type="ARBA" id="ARBA00023125"/>
    </source>
</evidence>
<dbReference type="RefSeq" id="WP_167044120.1">
    <property type="nucleotide sequence ID" value="NZ_JAAOZB010000001.1"/>
</dbReference>
<reference evidence="8 9" key="1">
    <citation type="submission" date="2020-07" db="EMBL/GenBank/DDBJ databases">
        <title>Sequencing the genomes of 1000 actinobacteria strains.</title>
        <authorList>
            <person name="Klenk H.-P."/>
        </authorList>
    </citation>
    <scope>NUCLEOTIDE SEQUENCE [LARGE SCALE GENOMIC DNA]</scope>
    <source>
        <strain evidence="8 9">DSM 27576</strain>
    </source>
</reference>
<evidence type="ECO:0000256" key="6">
    <source>
        <dbReference type="SAM" id="MobiDB-lite"/>
    </source>
</evidence>
<proteinExistence type="predicted"/>
<dbReference type="GO" id="GO:0003677">
    <property type="term" value="F:DNA binding"/>
    <property type="evidence" value="ECO:0007669"/>
    <property type="project" value="UniProtKB-UniRule"/>
</dbReference>
<dbReference type="PROSITE" id="PS50977">
    <property type="entry name" value="HTH_TETR_2"/>
    <property type="match status" value="1"/>
</dbReference>
<keyword evidence="3 5" id="KW-0238">DNA-binding</keyword>
<dbReference type="AlphaFoldDB" id="A0A7W3PKL0"/>
<dbReference type="Proteomes" id="UP000526083">
    <property type="component" value="Unassembled WGS sequence"/>
</dbReference>
<protein>
    <submittedName>
        <fullName evidence="8">AcrR family transcriptional regulator</fullName>
    </submittedName>
</protein>
<dbReference type="SUPFAM" id="SSF46689">
    <property type="entry name" value="Homeodomain-like"/>
    <property type="match status" value="1"/>
</dbReference>
<keyword evidence="2" id="KW-0805">Transcription regulation</keyword>
<keyword evidence="9" id="KW-1185">Reference proteome</keyword>
<comment type="caution">
    <text evidence="8">The sequence shown here is derived from an EMBL/GenBank/DDBJ whole genome shotgun (WGS) entry which is preliminary data.</text>
</comment>
<organism evidence="8 9">
    <name type="scientific">Microbacterium halimionae</name>
    <dbReference type="NCBI Taxonomy" id="1526413"/>
    <lineage>
        <taxon>Bacteria</taxon>
        <taxon>Bacillati</taxon>
        <taxon>Actinomycetota</taxon>
        <taxon>Actinomycetes</taxon>
        <taxon>Micrococcales</taxon>
        <taxon>Microbacteriaceae</taxon>
        <taxon>Microbacterium</taxon>
    </lineage>
</organism>
<evidence type="ECO:0000256" key="5">
    <source>
        <dbReference type="PROSITE-ProRule" id="PRU00335"/>
    </source>
</evidence>
<dbReference type="SUPFAM" id="SSF48498">
    <property type="entry name" value="Tetracyclin repressor-like, C-terminal domain"/>
    <property type="match status" value="1"/>
</dbReference>
<accession>A0A7W3PKL0</accession>
<feature type="region of interest" description="Disordered" evidence="6">
    <location>
        <begin position="1"/>
        <end position="21"/>
    </location>
</feature>
<dbReference type="PANTHER" id="PTHR47506:SF6">
    <property type="entry name" value="HTH-TYPE TRANSCRIPTIONAL REPRESSOR NEMR"/>
    <property type="match status" value="1"/>
</dbReference>
<evidence type="ECO:0000256" key="2">
    <source>
        <dbReference type="ARBA" id="ARBA00023015"/>
    </source>
</evidence>
<dbReference type="InterPro" id="IPR001647">
    <property type="entry name" value="HTH_TetR"/>
</dbReference>
<keyword evidence="1" id="KW-0678">Repressor</keyword>
<evidence type="ECO:0000256" key="4">
    <source>
        <dbReference type="ARBA" id="ARBA00023163"/>
    </source>
</evidence>
<evidence type="ECO:0000259" key="7">
    <source>
        <dbReference type="PROSITE" id="PS50977"/>
    </source>
</evidence>
<dbReference type="InterPro" id="IPR039538">
    <property type="entry name" value="BetI_C"/>
</dbReference>
<dbReference type="Pfam" id="PF00440">
    <property type="entry name" value="TetR_N"/>
    <property type="match status" value="1"/>
</dbReference>
<evidence type="ECO:0000313" key="8">
    <source>
        <dbReference type="EMBL" id="MBA8815218.1"/>
    </source>
</evidence>